<sequence length="165" mass="16930">MALPLRFVIFAVAGSTLCALLLAASACTGPSTASRSVPPDMVRTAKRFVPATTRGLSLARYVATAGLGAGVGAARTSSGALSSVDAETFLAAGGLSLGADDRASGKASTEVEVETDSYCMRAGFMRVVSCVLVTGYEYAHQHVSHSCQIRLSWMNGIKVGSAYCG</sequence>
<feature type="signal peptide" evidence="1">
    <location>
        <begin position="1"/>
        <end position="33"/>
    </location>
</feature>
<evidence type="ECO:0000313" key="2">
    <source>
        <dbReference type="EMBL" id="KAF9809597.1"/>
    </source>
</evidence>
<keyword evidence="1" id="KW-0732">Signal</keyword>
<dbReference type="Proteomes" id="UP000639403">
    <property type="component" value="Unassembled WGS sequence"/>
</dbReference>
<reference evidence="2" key="2">
    <citation type="journal article" name="Front. Microbiol.">
        <title>Degradative Capacity of Two Strains of Rhodonia placenta: From Phenotype to Genotype.</title>
        <authorList>
            <person name="Kolle M."/>
            <person name="Horta M.A.C."/>
            <person name="Nowrousian M."/>
            <person name="Ohm R.A."/>
            <person name="Benz J.P."/>
            <person name="Pilgard A."/>
        </authorList>
    </citation>
    <scope>NUCLEOTIDE SEQUENCE</scope>
    <source>
        <strain evidence="2">FPRL280</strain>
    </source>
</reference>
<dbReference type="AlphaFoldDB" id="A0A8H7NYN7"/>
<comment type="caution">
    <text evidence="2">The sequence shown here is derived from an EMBL/GenBank/DDBJ whole genome shotgun (WGS) entry which is preliminary data.</text>
</comment>
<organism evidence="2 3">
    <name type="scientific">Rhodonia placenta</name>
    <dbReference type="NCBI Taxonomy" id="104341"/>
    <lineage>
        <taxon>Eukaryota</taxon>
        <taxon>Fungi</taxon>
        <taxon>Dikarya</taxon>
        <taxon>Basidiomycota</taxon>
        <taxon>Agaricomycotina</taxon>
        <taxon>Agaricomycetes</taxon>
        <taxon>Polyporales</taxon>
        <taxon>Adustoporiaceae</taxon>
        <taxon>Rhodonia</taxon>
    </lineage>
</organism>
<evidence type="ECO:0000256" key="1">
    <source>
        <dbReference type="SAM" id="SignalP"/>
    </source>
</evidence>
<dbReference type="PROSITE" id="PS51257">
    <property type="entry name" value="PROKAR_LIPOPROTEIN"/>
    <property type="match status" value="1"/>
</dbReference>
<dbReference type="EMBL" id="JADOXO010000203">
    <property type="protein sequence ID" value="KAF9809597.1"/>
    <property type="molecule type" value="Genomic_DNA"/>
</dbReference>
<proteinExistence type="predicted"/>
<accession>A0A8H7NYN7</accession>
<gene>
    <name evidence="2" type="ORF">IEO21_07368</name>
</gene>
<protein>
    <submittedName>
        <fullName evidence="2">Uncharacterized protein</fullName>
    </submittedName>
</protein>
<name>A0A8H7NYN7_9APHY</name>
<reference evidence="2" key="1">
    <citation type="submission" date="2020-11" db="EMBL/GenBank/DDBJ databases">
        <authorList>
            <person name="Koelle M."/>
            <person name="Horta M.A.C."/>
            <person name="Nowrousian M."/>
            <person name="Ohm R.A."/>
            <person name="Benz P."/>
            <person name="Pilgard A."/>
        </authorList>
    </citation>
    <scope>NUCLEOTIDE SEQUENCE</scope>
    <source>
        <strain evidence="2">FPRL280</strain>
    </source>
</reference>
<evidence type="ECO:0000313" key="3">
    <source>
        <dbReference type="Proteomes" id="UP000639403"/>
    </source>
</evidence>
<feature type="chain" id="PRO_5034857127" evidence="1">
    <location>
        <begin position="34"/>
        <end position="165"/>
    </location>
</feature>